<dbReference type="EMBL" id="FNAX01000010">
    <property type="protein sequence ID" value="SDF72591.1"/>
    <property type="molecule type" value="Genomic_DNA"/>
</dbReference>
<dbReference type="AlphaFoldDB" id="A0A1G7NF84"/>
<dbReference type="PROSITE" id="PS50995">
    <property type="entry name" value="HTH_MARR_2"/>
    <property type="match status" value="1"/>
</dbReference>
<gene>
    <name evidence="2" type="ORF">SAMN05216260_110146</name>
</gene>
<dbReference type="Proteomes" id="UP000198614">
    <property type="component" value="Unassembled WGS sequence"/>
</dbReference>
<dbReference type="Gene3D" id="1.10.287.100">
    <property type="match status" value="1"/>
</dbReference>
<feature type="domain" description="HTH marR-type" evidence="1">
    <location>
        <begin position="3"/>
        <end position="133"/>
    </location>
</feature>
<dbReference type="Gene3D" id="1.10.10.10">
    <property type="entry name" value="Winged helix-like DNA-binding domain superfamily/Winged helix DNA-binding domain"/>
    <property type="match status" value="1"/>
</dbReference>
<dbReference type="InterPro" id="IPR000835">
    <property type="entry name" value="HTH_MarR-typ"/>
</dbReference>
<evidence type="ECO:0000259" key="1">
    <source>
        <dbReference type="PROSITE" id="PS50995"/>
    </source>
</evidence>
<dbReference type="GO" id="GO:0003677">
    <property type="term" value="F:DNA binding"/>
    <property type="evidence" value="ECO:0007669"/>
    <property type="project" value="UniProtKB-KW"/>
</dbReference>
<dbReference type="InterPro" id="IPR052526">
    <property type="entry name" value="HTH-type_Bedaq_tolerance"/>
</dbReference>
<dbReference type="InterPro" id="IPR036388">
    <property type="entry name" value="WH-like_DNA-bd_sf"/>
</dbReference>
<dbReference type="PANTHER" id="PTHR39515">
    <property type="entry name" value="CONSERVED PROTEIN"/>
    <property type="match status" value="1"/>
</dbReference>
<name>A0A1G7NF84_9ACTN</name>
<dbReference type="GO" id="GO:0003700">
    <property type="term" value="F:DNA-binding transcription factor activity"/>
    <property type="evidence" value="ECO:0007669"/>
    <property type="project" value="InterPro"/>
</dbReference>
<protein>
    <submittedName>
        <fullName evidence="2">DNA-binding transcriptional regulator, MarR family</fullName>
    </submittedName>
</protein>
<dbReference type="Pfam" id="PF12802">
    <property type="entry name" value="MarR_2"/>
    <property type="match status" value="1"/>
</dbReference>
<organism evidence="2 3">
    <name type="scientific">Streptomyces griseoaurantiacus</name>
    <dbReference type="NCBI Taxonomy" id="68213"/>
    <lineage>
        <taxon>Bacteria</taxon>
        <taxon>Bacillati</taxon>
        <taxon>Actinomycetota</taxon>
        <taxon>Actinomycetes</taxon>
        <taxon>Kitasatosporales</taxon>
        <taxon>Streptomycetaceae</taxon>
        <taxon>Streptomyces</taxon>
        <taxon>Streptomyces aurantiacus group</taxon>
    </lineage>
</organism>
<evidence type="ECO:0000313" key="2">
    <source>
        <dbReference type="EMBL" id="SDF72591.1"/>
    </source>
</evidence>
<reference evidence="2 3" key="1">
    <citation type="submission" date="2016-10" db="EMBL/GenBank/DDBJ databases">
        <authorList>
            <person name="de Groot N.N."/>
        </authorList>
    </citation>
    <scope>NUCLEOTIDE SEQUENCE [LARGE SCALE GENOMIC DNA]</scope>
    <source>
        <strain evidence="2 3">CGMCC 4.1859</strain>
    </source>
</reference>
<accession>A0A1G7NF84</accession>
<sequence length="141" mass="15587">MDEDTLAEDLRQAIGELVRTVRVADTMPFGEAAVLGHLARTGPQTTAELAQRRGVTHQSSAKTVKDLRAEGLVRTEPHPTDRRKLLVHLTEAGRTRLHAARAQRSDRMGAALGEALAPEERQLLREAVPLLTRLTAHLREH</sequence>
<proteinExistence type="predicted"/>
<dbReference type="InterPro" id="IPR036390">
    <property type="entry name" value="WH_DNA-bd_sf"/>
</dbReference>
<dbReference type="SMART" id="SM00347">
    <property type="entry name" value="HTH_MARR"/>
    <property type="match status" value="1"/>
</dbReference>
<dbReference type="PANTHER" id="PTHR39515:SF2">
    <property type="entry name" value="HTH-TYPE TRANSCRIPTIONAL REGULATOR RV0880"/>
    <property type="match status" value="1"/>
</dbReference>
<keyword evidence="2" id="KW-0238">DNA-binding</keyword>
<dbReference type="OrthoDB" id="5022690at2"/>
<dbReference type="SUPFAM" id="SSF46785">
    <property type="entry name" value="Winged helix' DNA-binding domain"/>
    <property type="match status" value="1"/>
</dbReference>
<evidence type="ECO:0000313" key="3">
    <source>
        <dbReference type="Proteomes" id="UP000198614"/>
    </source>
</evidence>